<gene>
    <name evidence="1" type="ORF">Xbed_01499</name>
</gene>
<proteinExistence type="predicted"/>
<dbReference type="AlphaFoldDB" id="A0A1Y2SNB6"/>
<reference evidence="1 2" key="1">
    <citation type="submission" date="2017-01" db="EMBL/GenBank/DDBJ databases">
        <title>Deconstructing symbiosis and pathogenesis requirements using a combined genomic-metabolomic approach.</title>
        <authorList>
            <person name="Tobias N.J."/>
            <person name="Wolff H."/>
            <person name="Djahanschiri B."/>
            <person name="Ebersberger I."/>
            <person name="Bode H.B."/>
        </authorList>
    </citation>
    <scope>NUCLEOTIDE SEQUENCE [LARGE SCALE GENOMIC DNA]</scope>
    <source>
        <strain evidence="1 2">DSM 4764</strain>
    </source>
</reference>
<dbReference type="Proteomes" id="UP000194204">
    <property type="component" value="Unassembled WGS sequence"/>
</dbReference>
<dbReference type="OrthoDB" id="6448119at2"/>
<evidence type="ECO:0000313" key="1">
    <source>
        <dbReference type="EMBL" id="OTA20469.1"/>
    </source>
</evidence>
<name>A0A1Y2SNB6_9GAMM</name>
<sequence length="70" mass="7919">MNNNNAHALIGRTVCQLLETDSLICSKDVVATMTDIFNAEYQGVYDELCESYNQALLMLTRDAEHPRIIQ</sequence>
<organism evidence="1 2">
    <name type="scientific">Xenorhabdus beddingii</name>
    <dbReference type="NCBI Taxonomy" id="40578"/>
    <lineage>
        <taxon>Bacteria</taxon>
        <taxon>Pseudomonadati</taxon>
        <taxon>Pseudomonadota</taxon>
        <taxon>Gammaproteobacteria</taxon>
        <taxon>Enterobacterales</taxon>
        <taxon>Morganellaceae</taxon>
        <taxon>Xenorhabdus</taxon>
    </lineage>
</organism>
<dbReference type="EMBL" id="MUBK01000009">
    <property type="protein sequence ID" value="OTA20469.1"/>
    <property type="molecule type" value="Genomic_DNA"/>
</dbReference>
<dbReference type="STRING" id="40578.Xbed_01499"/>
<evidence type="ECO:0000313" key="2">
    <source>
        <dbReference type="Proteomes" id="UP000194204"/>
    </source>
</evidence>
<comment type="caution">
    <text evidence="1">The sequence shown here is derived from an EMBL/GenBank/DDBJ whole genome shotgun (WGS) entry which is preliminary data.</text>
</comment>
<protein>
    <submittedName>
        <fullName evidence="1">Uncharacterized protein</fullName>
    </submittedName>
</protein>
<accession>A0A1Y2SNB6</accession>
<dbReference type="RefSeq" id="WP_086112285.1">
    <property type="nucleotide sequence ID" value="NZ_CAWNHF010000200.1"/>
</dbReference>
<keyword evidence="2" id="KW-1185">Reference proteome</keyword>